<accession>A0AA86P8A2</accession>
<evidence type="ECO:0000313" key="4">
    <source>
        <dbReference type="Proteomes" id="UP001642409"/>
    </source>
</evidence>
<reference evidence="2" key="1">
    <citation type="submission" date="2023-06" db="EMBL/GenBank/DDBJ databases">
        <authorList>
            <person name="Kurt Z."/>
        </authorList>
    </citation>
    <scope>NUCLEOTIDE SEQUENCE</scope>
</reference>
<keyword evidence="4" id="KW-1185">Reference proteome</keyword>
<dbReference type="Gene3D" id="3.40.30.10">
    <property type="entry name" value="Glutaredoxin"/>
    <property type="match status" value="1"/>
</dbReference>
<feature type="region of interest" description="Disordered" evidence="1">
    <location>
        <begin position="294"/>
        <end position="322"/>
    </location>
</feature>
<organism evidence="2">
    <name type="scientific">Hexamita inflata</name>
    <dbReference type="NCBI Taxonomy" id="28002"/>
    <lineage>
        <taxon>Eukaryota</taxon>
        <taxon>Metamonada</taxon>
        <taxon>Diplomonadida</taxon>
        <taxon>Hexamitidae</taxon>
        <taxon>Hexamitinae</taxon>
        <taxon>Hexamita</taxon>
    </lineage>
</organism>
<proteinExistence type="predicted"/>
<dbReference type="AlphaFoldDB" id="A0AA86P8A2"/>
<name>A0AA86P8A2_9EUKA</name>
<dbReference type="EMBL" id="CAXDID020000433">
    <property type="protein sequence ID" value="CAL6091059.1"/>
    <property type="molecule type" value="Genomic_DNA"/>
</dbReference>
<evidence type="ECO:0000313" key="2">
    <source>
        <dbReference type="EMBL" id="CAI9932150.1"/>
    </source>
</evidence>
<dbReference type="EMBL" id="CATOUU010000510">
    <property type="protein sequence ID" value="CAI9932150.1"/>
    <property type="molecule type" value="Genomic_DNA"/>
</dbReference>
<evidence type="ECO:0000313" key="3">
    <source>
        <dbReference type="EMBL" id="CAL6091059.1"/>
    </source>
</evidence>
<comment type="caution">
    <text evidence="2">The sequence shown here is derived from an EMBL/GenBank/DDBJ whole genome shotgun (WGS) entry which is preliminary data.</text>
</comment>
<evidence type="ECO:0000256" key="1">
    <source>
        <dbReference type="SAM" id="MobiDB-lite"/>
    </source>
</evidence>
<protein>
    <submittedName>
        <fullName evidence="2">Thioredoxin-like superfamily</fullName>
    </submittedName>
    <submittedName>
        <fullName evidence="3">Thioredoxin-like_superfamily</fullName>
    </submittedName>
</protein>
<dbReference type="Proteomes" id="UP001642409">
    <property type="component" value="Unassembled WGS sequence"/>
</dbReference>
<gene>
    <name evidence="2" type="ORF">HINF_LOCUS19795</name>
    <name evidence="3" type="ORF">HINF_LOCUS65604</name>
</gene>
<reference evidence="3 4" key="2">
    <citation type="submission" date="2024-07" db="EMBL/GenBank/DDBJ databases">
        <authorList>
            <person name="Akdeniz Z."/>
        </authorList>
    </citation>
    <scope>NUCLEOTIDE SEQUENCE [LARGE SCALE GENOMIC DNA]</scope>
</reference>
<sequence length="322" mass="37190">MNLAIFVLNNRLIQLTPEIYQSQYPILVYFTQNNSDSKVFTILNQIAFENKNIRYGQFDCVQHAVFCKSVNITTGLVMKLKSGNYTFQKEVSIQSVKAFISESLHPIFLDIPKSELHLQNFKAYFVLTGNNSVQHYDDLLFKFRDQIKIIFIKSNDSEKLQCYKAGLLTQHFGPFVESRVHAFIERNMLPTFTKNIQEQEITSALKQVNVMLLVTERTAESLKKAEKFETIANENSHEEMTFGTISENSQEFKTLVTNLSELKAGDYVIVTKEKTVVVGQDAEAMIKTLFKRKESNPQETEKQLKKEMQKLKQKLIDSKKQL</sequence>